<dbReference type="VEuPathDB" id="TrichDB:TRFO_19750"/>
<dbReference type="SUPFAM" id="SSF55781">
    <property type="entry name" value="GAF domain-like"/>
    <property type="match status" value="4"/>
</dbReference>
<dbReference type="RefSeq" id="XP_068363991.1">
    <property type="nucleotide sequence ID" value="XM_068500978.1"/>
</dbReference>
<dbReference type="AlphaFoldDB" id="A0A1J4KHG8"/>
<keyword evidence="2" id="KW-0378">Hydrolase</keyword>
<organism evidence="7 8">
    <name type="scientific">Tritrichomonas foetus</name>
    <dbReference type="NCBI Taxonomy" id="1144522"/>
    <lineage>
        <taxon>Eukaryota</taxon>
        <taxon>Metamonada</taxon>
        <taxon>Parabasalia</taxon>
        <taxon>Tritrichomonadida</taxon>
        <taxon>Tritrichomonadidae</taxon>
        <taxon>Tritrichomonas</taxon>
    </lineage>
</organism>
<dbReference type="InterPro" id="IPR003018">
    <property type="entry name" value="GAF"/>
</dbReference>
<protein>
    <submittedName>
        <fullName evidence="7">3'5'-cyclic nucleotide phosphodiesterase family protein</fullName>
    </submittedName>
</protein>
<feature type="binding site" evidence="5">
    <location>
        <position position="922"/>
    </location>
    <ligand>
        <name>Zn(2+)</name>
        <dbReference type="ChEBI" id="CHEBI:29105"/>
        <label>1</label>
    </ligand>
</feature>
<evidence type="ECO:0000313" key="8">
    <source>
        <dbReference type="Proteomes" id="UP000179807"/>
    </source>
</evidence>
<feature type="binding site" evidence="4">
    <location>
        <position position="1085"/>
    </location>
    <ligand>
        <name>AMP</name>
        <dbReference type="ChEBI" id="CHEBI:456215"/>
    </ligand>
</feature>
<evidence type="ECO:0000256" key="5">
    <source>
        <dbReference type="PIRSR" id="PIRSR623088-3"/>
    </source>
</evidence>
<evidence type="ECO:0000313" key="7">
    <source>
        <dbReference type="EMBL" id="OHT10855.1"/>
    </source>
</evidence>
<dbReference type="InterPro" id="IPR029016">
    <property type="entry name" value="GAF-like_dom_sf"/>
</dbReference>
<dbReference type="PANTHER" id="PTHR11347">
    <property type="entry name" value="CYCLIC NUCLEOTIDE PHOSPHODIESTERASE"/>
    <property type="match status" value="1"/>
</dbReference>
<feature type="binding site" evidence="5">
    <location>
        <position position="1033"/>
    </location>
    <ligand>
        <name>Zn(2+)</name>
        <dbReference type="ChEBI" id="CHEBI:29105"/>
        <label>1</label>
    </ligand>
</feature>
<evidence type="ECO:0000259" key="6">
    <source>
        <dbReference type="PROSITE" id="PS51845"/>
    </source>
</evidence>
<dbReference type="InterPro" id="IPR036971">
    <property type="entry name" value="PDEase_catalytic_dom_sf"/>
</dbReference>
<name>A0A1J4KHG8_9EUKA</name>
<feature type="binding site" evidence="5">
    <location>
        <position position="885"/>
    </location>
    <ligand>
        <name>Zn(2+)</name>
        <dbReference type="ChEBI" id="CHEBI:29105"/>
        <label>1</label>
    </ligand>
</feature>
<keyword evidence="8" id="KW-1185">Reference proteome</keyword>
<feature type="domain" description="PDEase" evidence="6">
    <location>
        <begin position="793"/>
        <end position="1128"/>
    </location>
</feature>
<dbReference type="Pfam" id="PF01590">
    <property type="entry name" value="GAF"/>
    <property type="match status" value="2"/>
</dbReference>
<feature type="binding site" evidence="4">
    <location>
        <position position="1033"/>
    </location>
    <ligand>
        <name>AMP</name>
        <dbReference type="ChEBI" id="CHEBI:456215"/>
    </ligand>
</feature>
<dbReference type="GO" id="GO:0046872">
    <property type="term" value="F:metal ion binding"/>
    <property type="evidence" value="ECO:0007669"/>
    <property type="project" value="UniProtKB-KW"/>
</dbReference>
<feature type="binding site" evidence="5">
    <location>
        <position position="921"/>
    </location>
    <ligand>
        <name>Zn(2+)</name>
        <dbReference type="ChEBI" id="CHEBI:29105"/>
        <label>1</label>
    </ligand>
</feature>
<dbReference type="PROSITE" id="PS51845">
    <property type="entry name" value="PDEASE_I_2"/>
    <property type="match status" value="1"/>
</dbReference>
<dbReference type="InterPro" id="IPR002073">
    <property type="entry name" value="PDEase_catalytic_dom"/>
</dbReference>
<feature type="binding site" evidence="4">
    <location>
        <begin position="881"/>
        <end position="885"/>
    </location>
    <ligand>
        <name>AMP</name>
        <dbReference type="ChEBI" id="CHEBI:456215"/>
    </ligand>
</feature>
<proteinExistence type="predicted"/>
<dbReference type="EMBL" id="MLAK01000600">
    <property type="protein sequence ID" value="OHT10855.1"/>
    <property type="molecule type" value="Genomic_DNA"/>
</dbReference>
<dbReference type="Pfam" id="PF00233">
    <property type="entry name" value="PDEase_I"/>
    <property type="match status" value="1"/>
</dbReference>
<sequence length="1136" mass="129341">MCSTVFKEFISTFCDIFVIDRNFLKYAKYYLIVQSYLSAMSAQLKAAIRSFSRSGKSPIPRIVNIHSGDIPFEHFQHFVVAPAVNKLAQQNNFRPRKSQTKLAPLGNFESSSDLRSNKTSQVYSTTSSINTNETSLYQSLLFSYDHKIEKYLAEAAETSYWEAAEKIFLKQLNANEVTYWVNIPSIGVLYSSTKAVYLDYNSGIISSVFKTKSILITNEPIDLPEYDNNVDGKLISENCPFLAFPFLDDRNQAVGVLVCTRSPGNEEFTDDDEQFVEFFQHKFKVFSRWLLNQPVQEPMILDILQIHRIESLIPTLISRMQIFFSCRKSEIWSYDQHKKKLILYEEEDTKEVPINDAGIVSYSIENEVIVNTFSTIAHPAYSAETDGPIDEAIIVVPVVESSNRYVYLAVLRGPISRPIFTSDDEDVLRKMAPFIALALSNAYEFSKIQLEYEKSAQEKEGLAALLEVAEILSGQLDTERLCEIIMEKGRYLTKADRCSLFLVSQTRDHLITTFHRGLNKCIDIPITKGVVGRTVTEAKVLNITDAYEDPNFDNSTDIQTGYRTKSILSVPIFNQRGEVMGVTEMINKGNGMPFSKWDTSLIQIFNVFCGISLENARLYKESKDMSSHLRSFFGISLSFSKSEDTKHIMTDILRNARRALDSRRGSIFIAEENADVFETYIVDGGKMPATLPIDKGIIGSCFKNKEPIICNDAYGDPRFNKSIDKSTGFKTISLLAVPIINHNGKIFGVIEIVNRIHGGYREKDLKLLNSIATFVAVAYEESKLRNIAAYGNIEAEIPEYLNETEKKSISIPTKLKLTEEECSKCLTLDFFAISWDGINLIKLLFYLFNRFDILRTFKIPNEVFFRFLYTIRNTYNPVPYHNWIHACDVTQYTAYELQTSHLDRIYTNLELFALLISAVCHDANHDGFNNIYNLKVETPLGILFKDQSVMETHHCSVSIGILTKEECNLFASLSPSDYKLMWSWMITLILATDMAHHFKLVKSAAELLDNKTFSLENADHRILSMQLLLKTADISNVSRPFPLADKWCDVLCEEFFRQGDNEKKMGIGLTSPLNDRENPDKPKSQIGFYNFICIPLYQAVSRIFPELEVNLNSVKSNLEVWKAMVSQSETVPETNS</sequence>
<keyword evidence="1 5" id="KW-0479">Metal-binding</keyword>
<dbReference type="GO" id="GO:0004114">
    <property type="term" value="F:3',5'-cyclic-nucleotide phosphodiesterase activity"/>
    <property type="evidence" value="ECO:0007669"/>
    <property type="project" value="InterPro"/>
</dbReference>
<dbReference type="InterPro" id="IPR023088">
    <property type="entry name" value="PDEase"/>
</dbReference>
<dbReference type="SUPFAM" id="SSF109604">
    <property type="entry name" value="HD-domain/PDEase-like"/>
    <property type="match status" value="1"/>
</dbReference>
<dbReference type="PRINTS" id="PR00387">
    <property type="entry name" value="PDIESTERASE1"/>
</dbReference>
<dbReference type="GO" id="GO:0007165">
    <property type="term" value="P:signal transduction"/>
    <property type="evidence" value="ECO:0007669"/>
    <property type="project" value="InterPro"/>
</dbReference>
<dbReference type="SMART" id="SM00065">
    <property type="entry name" value="GAF"/>
    <property type="match status" value="3"/>
</dbReference>
<reference evidence="7" key="1">
    <citation type="submission" date="2016-10" db="EMBL/GenBank/DDBJ databases">
        <authorList>
            <person name="Benchimol M."/>
            <person name="Almeida L.G."/>
            <person name="Vasconcelos A.T."/>
            <person name="Perreira-Neves A."/>
            <person name="Rosa I.A."/>
            <person name="Tasca T."/>
            <person name="Bogo M.R."/>
            <person name="de Souza W."/>
        </authorList>
    </citation>
    <scope>NUCLEOTIDE SEQUENCE [LARGE SCALE GENOMIC DNA]</scope>
    <source>
        <strain evidence="7">K</strain>
    </source>
</reference>
<gene>
    <name evidence="7" type="ORF">TRFO_19750</name>
</gene>
<feature type="binding site" evidence="5">
    <location>
        <position position="922"/>
    </location>
    <ligand>
        <name>Zn(2+)</name>
        <dbReference type="ChEBI" id="CHEBI:29105"/>
        <label>2</label>
    </ligand>
</feature>
<comment type="caution">
    <text evidence="7">The sequence shown here is derived from an EMBL/GenBank/DDBJ whole genome shotgun (WGS) entry which is preliminary data.</text>
</comment>
<evidence type="ECO:0000256" key="1">
    <source>
        <dbReference type="ARBA" id="ARBA00022723"/>
    </source>
</evidence>
<accession>A0A1J4KHG8</accession>
<dbReference type="GeneID" id="94835682"/>
<dbReference type="OrthoDB" id="6017640at2759"/>
<feature type="active site" description="Proton donor" evidence="3">
    <location>
        <position position="881"/>
    </location>
</feature>
<feature type="binding site" evidence="4">
    <location>
        <position position="922"/>
    </location>
    <ligand>
        <name>AMP</name>
        <dbReference type="ChEBI" id="CHEBI:456215"/>
    </ligand>
</feature>
<evidence type="ECO:0000256" key="3">
    <source>
        <dbReference type="PIRSR" id="PIRSR623088-1"/>
    </source>
</evidence>
<evidence type="ECO:0000256" key="4">
    <source>
        <dbReference type="PIRSR" id="PIRSR623088-2"/>
    </source>
</evidence>
<dbReference type="Gene3D" id="3.30.450.40">
    <property type="match status" value="4"/>
</dbReference>
<dbReference type="Proteomes" id="UP000179807">
    <property type="component" value="Unassembled WGS sequence"/>
</dbReference>
<dbReference type="Gene3D" id="1.10.1300.10">
    <property type="entry name" value="3'5'-cyclic nucleotide phosphodiesterase, catalytic domain"/>
    <property type="match status" value="1"/>
</dbReference>
<evidence type="ECO:0000256" key="2">
    <source>
        <dbReference type="ARBA" id="ARBA00022801"/>
    </source>
</evidence>